<evidence type="ECO:0000313" key="3">
    <source>
        <dbReference type="Proteomes" id="UP000000763"/>
    </source>
</evidence>
<feature type="compositionally biased region" description="Basic residues" evidence="1">
    <location>
        <begin position="11"/>
        <end position="20"/>
    </location>
</feature>
<protein>
    <submittedName>
        <fullName evidence="2">Uncharacterized protein</fullName>
    </submittedName>
</protein>
<accession>Q6K8E8</accession>
<organism evidence="2 3">
    <name type="scientific">Oryza sativa subsp. japonica</name>
    <name type="common">Rice</name>
    <dbReference type="NCBI Taxonomy" id="39947"/>
    <lineage>
        <taxon>Eukaryota</taxon>
        <taxon>Viridiplantae</taxon>
        <taxon>Streptophyta</taxon>
        <taxon>Embryophyta</taxon>
        <taxon>Tracheophyta</taxon>
        <taxon>Spermatophyta</taxon>
        <taxon>Magnoliopsida</taxon>
        <taxon>Liliopsida</taxon>
        <taxon>Poales</taxon>
        <taxon>Poaceae</taxon>
        <taxon>BOP clade</taxon>
        <taxon>Oryzoideae</taxon>
        <taxon>Oryzeae</taxon>
        <taxon>Oryzinae</taxon>
        <taxon>Oryza</taxon>
        <taxon>Oryza sativa</taxon>
    </lineage>
</organism>
<proteinExistence type="predicted"/>
<name>Q6K8E8_ORYSJ</name>
<sequence>MATVAADTGRQRQRPRKTHVKVVTASIEDVGEGQQHNLVDTSYGGGMRATLDAAEDEYVGCGGGGRRRQDSCGR</sequence>
<gene>
    <name evidence="2" type="primary">OJ1111_C07.21</name>
</gene>
<dbReference type="Proteomes" id="UP000000763">
    <property type="component" value="Chromosome 2"/>
</dbReference>
<dbReference type="AlphaFoldDB" id="Q6K8E8"/>
<evidence type="ECO:0000313" key="2">
    <source>
        <dbReference type="EMBL" id="BAD19390.1"/>
    </source>
</evidence>
<dbReference type="EMBL" id="AP004153">
    <property type="protein sequence ID" value="BAD19390.1"/>
    <property type="molecule type" value="Genomic_DNA"/>
</dbReference>
<evidence type="ECO:0000256" key="1">
    <source>
        <dbReference type="SAM" id="MobiDB-lite"/>
    </source>
</evidence>
<reference evidence="3" key="2">
    <citation type="journal article" date="2008" name="Nucleic Acids Res.">
        <title>The rice annotation project database (RAP-DB): 2008 update.</title>
        <authorList>
            <consortium name="The rice annotation project (RAP)"/>
        </authorList>
    </citation>
    <scope>GENOME REANNOTATION</scope>
    <source>
        <strain evidence="3">cv. Nipponbare</strain>
    </source>
</reference>
<feature type="region of interest" description="Disordered" evidence="1">
    <location>
        <begin position="1"/>
        <end position="21"/>
    </location>
</feature>
<reference evidence="3" key="1">
    <citation type="journal article" date="2005" name="Nature">
        <title>The map-based sequence of the rice genome.</title>
        <authorList>
            <consortium name="International rice genome sequencing project (IRGSP)"/>
            <person name="Matsumoto T."/>
            <person name="Wu J."/>
            <person name="Kanamori H."/>
            <person name="Katayose Y."/>
            <person name="Fujisawa M."/>
            <person name="Namiki N."/>
            <person name="Mizuno H."/>
            <person name="Yamamoto K."/>
            <person name="Antonio B.A."/>
            <person name="Baba T."/>
            <person name="Sakata K."/>
            <person name="Nagamura Y."/>
            <person name="Aoki H."/>
            <person name="Arikawa K."/>
            <person name="Arita K."/>
            <person name="Bito T."/>
            <person name="Chiden Y."/>
            <person name="Fujitsuka N."/>
            <person name="Fukunaka R."/>
            <person name="Hamada M."/>
            <person name="Harada C."/>
            <person name="Hayashi A."/>
            <person name="Hijishita S."/>
            <person name="Honda M."/>
            <person name="Hosokawa S."/>
            <person name="Ichikawa Y."/>
            <person name="Idonuma A."/>
            <person name="Iijima M."/>
            <person name="Ikeda M."/>
            <person name="Ikeno M."/>
            <person name="Ito K."/>
            <person name="Ito S."/>
            <person name="Ito T."/>
            <person name="Ito Y."/>
            <person name="Ito Y."/>
            <person name="Iwabuchi A."/>
            <person name="Kamiya K."/>
            <person name="Karasawa W."/>
            <person name="Kurita K."/>
            <person name="Katagiri S."/>
            <person name="Kikuta A."/>
            <person name="Kobayashi H."/>
            <person name="Kobayashi N."/>
            <person name="Machita K."/>
            <person name="Maehara T."/>
            <person name="Masukawa M."/>
            <person name="Mizubayashi T."/>
            <person name="Mukai Y."/>
            <person name="Nagasaki H."/>
            <person name="Nagata Y."/>
            <person name="Naito S."/>
            <person name="Nakashima M."/>
            <person name="Nakama Y."/>
            <person name="Nakamichi Y."/>
            <person name="Nakamura M."/>
            <person name="Meguro A."/>
            <person name="Negishi M."/>
            <person name="Ohta I."/>
            <person name="Ohta T."/>
            <person name="Okamoto M."/>
            <person name="Ono N."/>
            <person name="Saji S."/>
            <person name="Sakaguchi M."/>
            <person name="Sakai K."/>
            <person name="Shibata M."/>
            <person name="Shimokawa T."/>
            <person name="Song J."/>
            <person name="Takazaki Y."/>
            <person name="Terasawa K."/>
            <person name="Tsugane M."/>
            <person name="Tsuji K."/>
            <person name="Ueda S."/>
            <person name="Waki K."/>
            <person name="Yamagata H."/>
            <person name="Yamamoto M."/>
            <person name="Yamamoto S."/>
            <person name="Yamane H."/>
            <person name="Yoshiki S."/>
            <person name="Yoshihara R."/>
            <person name="Yukawa K."/>
            <person name="Zhong H."/>
            <person name="Yano M."/>
            <person name="Yuan Q."/>
            <person name="Ouyang S."/>
            <person name="Liu J."/>
            <person name="Jones K.M."/>
            <person name="Gansberger K."/>
            <person name="Moffat K."/>
            <person name="Hill J."/>
            <person name="Bera J."/>
            <person name="Fadrosh D."/>
            <person name="Jin S."/>
            <person name="Johri S."/>
            <person name="Kim M."/>
            <person name="Overton L."/>
            <person name="Reardon M."/>
            <person name="Tsitrin T."/>
            <person name="Vuong H."/>
            <person name="Weaver B."/>
            <person name="Ciecko A."/>
            <person name="Tallon L."/>
            <person name="Jackson J."/>
            <person name="Pai G."/>
            <person name="Aken S.V."/>
            <person name="Utterback T."/>
            <person name="Reidmuller S."/>
            <person name="Feldblyum T."/>
            <person name="Hsiao J."/>
            <person name="Zismann V."/>
            <person name="Iobst S."/>
            <person name="de Vazeille A.R."/>
            <person name="Buell C.R."/>
            <person name="Ying K."/>
            <person name="Li Y."/>
            <person name="Lu T."/>
            <person name="Huang Y."/>
            <person name="Zhao Q."/>
            <person name="Feng Q."/>
            <person name="Zhang L."/>
            <person name="Zhu J."/>
            <person name="Weng Q."/>
            <person name="Mu J."/>
            <person name="Lu Y."/>
            <person name="Fan D."/>
            <person name="Liu Y."/>
            <person name="Guan J."/>
            <person name="Zhang Y."/>
            <person name="Yu S."/>
            <person name="Liu X."/>
            <person name="Zhang Y."/>
            <person name="Hong G."/>
            <person name="Han B."/>
            <person name="Choisne N."/>
            <person name="Demange N."/>
            <person name="Orjeda G."/>
            <person name="Samain S."/>
            <person name="Cattolico L."/>
            <person name="Pelletier E."/>
            <person name="Couloux A."/>
            <person name="Segurens B."/>
            <person name="Wincker P."/>
            <person name="D'Hont A."/>
            <person name="Scarpelli C."/>
            <person name="Weissenbach J."/>
            <person name="Salanoubat M."/>
            <person name="Quetier F."/>
            <person name="Yu Y."/>
            <person name="Kim H.R."/>
            <person name="Rambo T."/>
            <person name="Currie J."/>
            <person name="Collura K."/>
            <person name="Luo M."/>
            <person name="Yang T."/>
            <person name="Ammiraju J.S.S."/>
            <person name="Engler F."/>
            <person name="Soderlund C."/>
            <person name="Wing R.A."/>
            <person name="Palmer L.E."/>
            <person name="de la Bastide M."/>
            <person name="Spiegel L."/>
            <person name="Nascimento L."/>
            <person name="Zutavern T."/>
            <person name="O'Shaughnessy A."/>
            <person name="Dike S."/>
            <person name="Dedhia N."/>
            <person name="Preston R."/>
            <person name="Balija V."/>
            <person name="McCombie W.R."/>
            <person name="Chow T."/>
            <person name="Chen H."/>
            <person name="Chung M."/>
            <person name="Chen C."/>
            <person name="Shaw J."/>
            <person name="Wu H."/>
            <person name="Hsiao K."/>
            <person name="Chao Y."/>
            <person name="Chu M."/>
            <person name="Cheng C."/>
            <person name="Hour A."/>
            <person name="Lee P."/>
            <person name="Lin S."/>
            <person name="Lin Y."/>
            <person name="Liou J."/>
            <person name="Liu S."/>
            <person name="Hsing Y."/>
            <person name="Raghuvanshi S."/>
            <person name="Mohanty A."/>
            <person name="Bharti A.K."/>
            <person name="Gaur A."/>
            <person name="Gupta V."/>
            <person name="Kumar D."/>
            <person name="Ravi V."/>
            <person name="Vij S."/>
            <person name="Kapur A."/>
            <person name="Khurana P."/>
            <person name="Khurana P."/>
            <person name="Khurana J.P."/>
            <person name="Tyagi A.K."/>
            <person name="Gaikwad K."/>
            <person name="Singh A."/>
            <person name="Dalal V."/>
            <person name="Srivastava S."/>
            <person name="Dixit A."/>
            <person name="Pal A.K."/>
            <person name="Ghazi I.A."/>
            <person name="Yadav M."/>
            <person name="Pandit A."/>
            <person name="Bhargava A."/>
            <person name="Sureshbabu K."/>
            <person name="Batra K."/>
            <person name="Sharma T.R."/>
            <person name="Mohapatra T."/>
            <person name="Singh N.K."/>
            <person name="Messing J."/>
            <person name="Nelson A.B."/>
            <person name="Fuks G."/>
            <person name="Kavchok S."/>
            <person name="Keizer G."/>
            <person name="Linton E."/>
            <person name="Llaca V."/>
            <person name="Song R."/>
            <person name="Tanyolac B."/>
            <person name="Young S."/>
            <person name="Ho-Il K."/>
            <person name="Hahn J.H."/>
            <person name="Sangsakoo G."/>
            <person name="Vanavichit A."/>
            <person name="de Mattos Luiz.A.T."/>
            <person name="Zimmer P.D."/>
            <person name="Malone G."/>
            <person name="Dellagostin O."/>
            <person name="de Oliveira A.C."/>
            <person name="Bevan M."/>
            <person name="Bancroft I."/>
            <person name="Minx P."/>
            <person name="Cordum H."/>
            <person name="Wilson R."/>
            <person name="Cheng Z."/>
            <person name="Jin W."/>
            <person name="Jiang J."/>
            <person name="Leong S.A."/>
            <person name="Iwama H."/>
            <person name="Gojobori T."/>
            <person name="Itoh T."/>
            <person name="Niimura Y."/>
            <person name="Fujii Y."/>
            <person name="Habara T."/>
            <person name="Sakai H."/>
            <person name="Sato Y."/>
            <person name="Wilson G."/>
            <person name="Kumar K."/>
            <person name="McCouch S."/>
            <person name="Juretic N."/>
            <person name="Hoen D."/>
            <person name="Wright S."/>
            <person name="Bruskiewich R."/>
            <person name="Bureau T."/>
            <person name="Miyao A."/>
            <person name="Hirochika H."/>
            <person name="Nishikawa T."/>
            <person name="Kadowaki K."/>
            <person name="Sugiura M."/>
            <person name="Burr B."/>
            <person name="Sasaki T."/>
        </authorList>
    </citation>
    <scope>NUCLEOTIDE SEQUENCE [LARGE SCALE GENOMIC DNA]</scope>
    <source>
        <strain evidence="3">cv. Nipponbare</strain>
    </source>
</reference>